<comment type="caution">
    <text evidence="1">The sequence shown here is derived from an EMBL/GenBank/DDBJ whole genome shotgun (WGS) entry which is preliminary data.</text>
</comment>
<proteinExistence type="predicted"/>
<evidence type="ECO:0000313" key="2">
    <source>
        <dbReference type="Proteomes" id="UP001501166"/>
    </source>
</evidence>
<reference evidence="1 2" key="1">
    <citation type="journal article" date="2019" name="Int. J. Syst. Evol. Microbiol.">
        <title>The Global Catalogue of Microorganisms (GCM) 10K type strain sequencing project: providing services to taxonomists for standard genome sequencing and annotation.</title>
        <authorList>
            <consortium name="The Broad Institute Genomics Platform"/>
            <consortium name="The Broad Institute Genome Sequencing Center for Infectious Disease"/>
            <person name="Wu L."/>
            <person name="Ma J."/>
        </authorList>
    </citation>
    <scope>NUCLEOTIDE SEQUENCE [LARGE SCALE GENOMIC DNA]</scope>
    <source>
        <strain evidence="1 2">JCM 12662</strain>
    </source>
</reference>
<dbReference type="Proteomes" id="UP001501166">
    <property type="component" value="Unassembled WGS sequence"/>
</dbReference>
<dbReference type="EMBL" id="BAAACW010000020">
    <property type="protein sequence ID" value="GAA0353554.1"/>
    <property type="molecule type" value="Genomic_DNA"/>
</dbReference>
<accession>A0ABN0X2Q2</accession>
<name>A0ABN0X2Q2_9LACT</name>
<gene>
    <name evidence="1" type="ORF">GCM10008932_03280</name>
</gene>
<protein>
    <recommendedName>
        <fullName evidence="3">PepSY domain-containing protein</fullName>
    </recommendedName>
</protein>
<keyword evidence="2" id="KW-1185">Reference proteome</keyword>
<sequence>MFHVLHFLPLYFQADAGAGPSQLDSERDHALLTNSGSDMQLAISHALVLFYETFPKAAIRKIEVDYSNKYNDYLIKIKGIDVENSYEIKIDLSDHRLLERSMTLLPDRKQDGVGLAREAISLKDVLPFDVILAKVQEEISQSDFYKCELEGYGRLLKWEFHFRNGQETIQIDLDGETGHIFDVTYD</sequence>
<organism evidence="1 2">
    <name type="scientific">Alkalibacterium iburiense</name>
    <dbReference type="NCBI Taxonomy" id="290589"/>
    <lineage>
        <taxon>Bacteria</taxon>
        <taxon>Bacillati</taxon>
        <taxon>Bacillota</taxon>
        <taxon>Bacilli</taxon>
        <taxon>Lactobacillales</taxon>
        <taxon>Carnobacteriaceae</taxon>
        <taxon>Alkalibacterium</taxon>
    </lineage>
</organism>
<evidence type="ECO:0008006" key="3">
    <source>
        <dbReference type="Google" id="ProtNLM"/>
    </source>
</evidence>
<dbReference type="RefSeq" id="WP_343753338.1">
    <property type="nucleotide sequence ID" value="NZ_BAAACW010000020.1"/>
</dbReference>
<evidence type="ECO:0000313" key="1">
    <source>
        <dbReference type="EMBL" id="GAA0353554.1"/>
    </source>
</evidence>